<dbReference type="AlphaFoldDB" id="A0A8K1C7H9"/>
<proteinExistence type="inferred from homology"/>
<dbReference type="InterPro" id="IPR007612">
    <property type="entry name" value="LOR"/>
</dbReference>
<dbReference type="InterPro" id="IPR025659">
    <property type="entry name" value="Tubby-like_C"/>
</dbReference>
<keyword evidence="3" id="KW-1185">Reference proteome</keyword>
<gene>
    <name evidence="2" type="ORF">Poli38472_013363</name>
</gene>
<comment type="caution">
    <text evidence="2">The sequence shown here is derived from an EMBL/GenBank/DDBJ whole genome shotgun (WGS) entry which is preliminary data.</text>
</comment>
<evidence type="ECO:0000256" key="1">
    <source>
        <dbReference type="ARBA" id="ARBA00005437"/>
    </source>
</evidence>
<dbReference type="PANTHER" id="PTHR31087">
    <property type="match status" value="1"/>
</dbReference>
<dbReference type="Gene3D" id="2.40.160.200">
    <property type="entry name" value="LURP1-related"/>
    <property type="match status" value="1"/>
</dbReference>
<dbReference type="EMBL" id="SPLM01000113">
    <property type="protein sequence ID" value="TMW57889.1"/>
    <property type="molecule type" value="Genomic_DNA"/>
</dbReference>
<comment type="similarity">
    <text evidence="1">Belongs to the LOR family.</text>
</comment>
<protein>
    <submittedName>
        <fullName evidence="2">Uncharacterized protein</fullName>
    </submittedName>
</protein>
<dbReference type="SUPFAM" id="SSF54518">
    <property type="entry name" value="Tubby C-terminal domain-like"/>
    <property type="match status" value="1"/>
</dbReference>
<evidence type="ECO:0000313" key="2">
    <source>
        <dbReference type="EMBL" id="TMW57889.1"/>
    </source>
</evidence>
<dbReference type="InterPro" id="IPR038595">
    <property type="entry name" value="LOR_sf"/>
</dbReference>
<dbReference type="Pfam" id="PF04525">
    <property type="entry name" value="LOR"/>
    <property type="match status" value="1"/>
</dbReference>
<name>A0A8K1C7H9_PYTOL</name>
<dbReference type="OrthoDB" id="101217at2759"/>
<accession>A0A8K1C7H9</accession>
<reference evidence="2" key="1">
    <citation type="submission" date="2019-03" db="EMBL/GenBank/DDBJ databases">
        <title>Long read genome sequence of the mycoparasitic Pythium oligandrum ATCC 38472 isolated from sugarbeet rhizosphere.</title>
        <authorList>
            <person name="Gaulin E."/>
        </authorList>
    </citation>
    <scope>NUCLEOTIDE SEQUENCE</scope>
    <source>
        <strain evidence="2">ATCC 38472_TT</strain>
    </source>
</reference>
<sequence>MGNTTSEACGGLLRAPVTEPSKPIARVDARFCSSTAVTLHLKDKFWSLSGDDFTICDVQTGQVYFRIRGSDFSLSERKALLDENYVAIAHMREAPFTLTNDLFNVYADADSKKFLFTIESTLSVFSSVLKVNFLNQVTGMRCKMGLEGDWRARNAVIWLDAGEGRFIVVARVTRAATTGRSILLGKHDYYVEIAPNVDLALIVLICVAMDESSRD</sequence>
<dbReference type="Proteomes" id="UP000794436">
    <property type="component" value="Unassembled WGS sequence"/>
</dbReference>
<dbReference type="PANTHER" id="PTHR31087:SF161">
    <property type="entry name" value="TUBBY C 2 FAMILY PROTEIN"/>
    <property type="match status" value="1"/>
</dbReference>
<organism evidence="2 3">
    <name type="scientific">Pythium oligandrum</name>
    <name type="common">Mycoparasitic fungus</name>
    <dbReference type="NCBI Taxonomy" id="41045"/>
    <lineage>
        <taxon>Eukaryota</taxon>
        <taxon>Sar</taxon>
        <taxon>Stramenopiles</taxon>
        <taxon>Oomycota</taxon>
        <taxon>Peronosporomycetes</taxon>
        <taxon>Pythiales</taxon>
        <taxon>Pythiaceae</taxon>
        <taxon>Pythium</taxon>
    </lineage>
</organism>
<evidence type="ECO:0000313" key="3">
    <source>
        <dbReference type="Proteomes" id="UP000794436"/>
    </source>
</evidence>